<sequence>MGEKRFYPEEVKQEVIQLKLSGEWTNKQIMEKFGIKNKRQIKTWMKWYRNGEHHRLAQPRGKQYAYGKGPDDDSEITQLRRKVTYYEMRDEPLGKVPGNRKEVVPEVFVEVVEDFKDRFTATDICRCFEIPRSTYYRWRTGMNQGVSELHQLIIDICKQLSHRVGHRMVKDILQKDHKIKVNRNTVQKVMQKYEIQCRVKVKRQKYIAGESKMIVPNLLKQNFKADQPNQKWVTDITYLPYGPKMLYLSTIMDLYNNEVIAYQISDSQHVDFVLETLREACNGRETHDVILHSDQGAQYTSYAFQALAKENGITTSMSRKGNCFDNAVIESFHSSLKSEEFAAPLRATLTTTIVIEKVVNYMYYYNYIRPFSKLNCHSPVEYRTVAA</sequence>
<dbReference type="PANTHER" id="PTHR46889">
    <property type="entry name" value="TRANSPOSASE INSF FOR INSERTION SEQUENCE IS3B-RELATED"/>
    <property type="match status" value="1"/>
</dbReference>
<dbReference type="InterPro" id="IPR048020">
    <property type="entry name" value="Transpos_IS3"/>
</dbReference>
<evidence type="ECO:0000313" key="3">
    <source>
        <dbReference type="EMBL" id="RSL28773.1"/>
    </source>
</evidence>
<keyword evidence="4" id="KW-1185">Reference proteome</keyword>
<dbReference type="InterPro" id="IPR025948">
    <property type="entry name" value="HTH-like_dom"/>
</dbReference>
<dbReference type="InterPro" id="IPR050900">
    <property type="entry name" value="Transposase_IS3/IS150/IS904"/>
</dbReference>
<dbReference type="GO" id="GO:0003676">
    <property type="term" value="F:nucleic acid binding"/>
    <property type="evidence" value="ECO:0007669"/>
    <property type="project" value="InterPro"/>
</dbReference>
<dbReference type="SUPFAM" id="SSF46689">
    <property type="entry name" value="Homeodomain-like"/>
    <property type="match status" value="1"/>
</dbReference>
<dbReference type="OrthoDB" id="9781005at2"/>
<organism evidence="3 4">
    <name type="scientific">Salibacterium salarium</name>
    <dbReference type="NCBI Taxonomy" id="284579"/>
    <lineage>
        <taxon>Bacteria</taxon>
        <taxon>Bacillati</taxon>
        <taxon>Bacillota</taxon>
        <taxon>Bacilli</taxon>
        <taxon>Bacillales</taxon>
        <taxon>Bacillaceae</taxon>
    </lineage>
</organism>
<dbReference type="NCBIfam" id="NF033516">
    <property type="entry name" value="transpos_IS3"/>
    <property type="match status" value="1"/>
</dbReference>
<dbReference type="PROSITE" id="PS50994">
    <property type="entry name" value="INTEGRASE"/>
    <property type="match status" value="1"/>
</dbReference>
<dbReference type="Pfam" id="PF13276">
    <property type="entry name" value="HTH_21"/>
    <property type="match status" value="1"/>
</dbReference>
<dbReference type="SUPFAM" id="SSF53098">
    <property type="entry name" value="Ribonuclease H-like"/>
    <property type="match status" value="1"/>
</dbReference>
<dbReference type="PANTHER" id="PTHR46889:SF5">
    <property type="entry name" value="INTEGRASE PROTEIN"/>
    <property type="match status" value="1"/>
</dbReference>
<dbReference type="Pfam" id="PF00665">
    <property type="entry name" value="rve"/>
    <property type="match status" value="1"/>
</dbReference>
<evidence type="ECO:0000256" key="1">
    <source>
        <dbReference type="ARBA" id="ARBA00002286"/>
    </source>
</evidence>
<dbReference type="GO" id="GO:0015074">
    <property type="term" value="P:DNA integration"/>
    <property type="evidence" value="ECO:0007669"/>
    <property type="project" value="InterPro"/>
</dbReference>
<feature type="domain" description="Integrase catalytic" evidence="2">
    <location>
        <begin position="224"/>
        <end position="387"/>
    </location>
</feature>
<dbReference type="InterPro" id="IPR012337">
    <property type="entry name" value="RNaseH-like_sf"/>
</dbReference>
<dbReference type="EMBL" id="RBVX01000165">
    <property type="protein sequence ID" value="RSL28773.1"/>
    <property type="molecule type" value="Genomic_DNA"/>
</dbReference>
<dbReference type="InterPro" id="IPR001584">
    <property type="entry name" value="Integrase_cat-core"/>
</dbReference>
<dbReference type="AlphaFoldDB" id="A0A3R9R7C6"/>
<protein>
    <submittedName>
        <fullName evidence="3">IS3 family transposase</fullName>
    </submittedName>
</protein>
<dbReference type="Pfam" id="PF13333">
    <property type="entry name" value="rve_2"/>
    <property type="match status" value="1"/>
</dbReference>
<dbReference type="Pfam" id="PF13518">
    <property type="entry name" value="HTH_28"/>
    <property type="match status" value="1"/>
</dbReference>
<comment type="function">
    <text evidence="1">Involved in the transposition of the insertion sequence.</text>
</comment>
<dbReference type="InterPro" id="IPR055247">
    <property type="entry name" value="InsJ-like_HTH"/>
</dbReference>
<dbReference type="RefSeq" id="WP_125563700.1">
    <property type="nucleotide sequence ID" value="NZ_RBVX01000165.1"/>
</dbReference>
<gene>
    <name evidence="3" type="ORF">D7Z54_34710</name>
</gene>
<dbReference type="InterPro" id="IPR036397">
    <property type="entry name" value="RNaseH_sf"/>
</dbReference>
<reference evidence="3 4" key="1">
    <citation type="submission" date="2018-10" db="EMBL/GenBank/DDBJ databases">
        <title>Draft genome sequence of Bacillus salarius IM0101, isolated from a hypersaline soil in Inner Mongolia, China.</title>
        <authorList>
            <person name="Yamprayoonswat W."/>
            <person name="Boonvisut S."/>
            <person name="Jumpathong W."/>
            <person name="Sittihan S."/>
            <person name="Ruangsuj P."/>
            <person name="Wanthongcharoen S."/>
            <person name="Thongpramul N."/>
            <person name="Pimmason S."/>
            <person name="Yu B."/>
            <person name="Yasawong M."/>
        </authorList>
    </citation>
    <scope>NUCLEOTIDE SEQUENCE [LARGE SCALE GENOMIC DNA]</scope>
    <source>
        <strain evidence="3 4">IM0101</strain>
    </source>
</reference>
<evidence type="ECO:0000259" key="2">
    <source>
        <dbReference type="PROSITE" id="PS50994"/>
    </source>
</evidence>
<accession>A0A3R9R7C6</accession>
<dbReference type="Proteomes" id="UP000275076">
    <property type="component" value="Unassembled WGS sequence"/>
</dbReference>
<dbReference type="Gene3D" id="3.30.420.10">
    <property type="entry name" value="Ribonuclease H-like superfamily/Ribonuclease H"/>
    <property type="match status" value="1"/>
</dbReference>
<dbReference type="InterPro" id="IPR009057">
    <property type="entry name" value="Homeodomain-like_sf"/>
</dbReference>
<proteinExistence type="predicted"/>
<name>A0A3R9R7C6_9BACI</name>
<evidence type="ECO:0000313" key="4">
    <source>
        <dbReference type="Proteomes" id="UP000275076"/>
    </source>
</evidence>
<comment type="caution">
    <text evidence="3">The sequence shown here is derived from an EMBL/GenBank/DDBJ whole genome shotgun (WGS) entry which is preliminary data.</text>
</comment>